<keyword evidence="3" id="KW-1185">Reference proteome</keyword>
<evidence type="ECO:0000313" key="3">
    <source>
        <dbReference type="Proteomes" id="UP000265509"/>
    </source>
</evidence>
<dbReference type="AlphaFoldDB" id="A0A3L7E1W9"/>
<dbReference type="Pfam" id="PF18602">
    <property type="entry name" value="Rap1a"/>
    <property type="match status" value="1"/>
</dbReference>
<sequence>MTACALLLAVHWAPHSQALEVLTIHELVSHCVHLDSDPEGADGQYCSSYIRGFIDGAVVTDDRILRDLAQDEDNLDALTERALRTRMPGRSSHYPPGSLTGFCLYDRVPLREVVTTVVADLIARDIDDFAHSPARVTVEDSLRDHYPCDE</sequence>
<feature type="domain" description="Rap1a immunity protein" evidence="1">
    <location>
        <begin position="24"/>
        <end position="148"/>
    </location>
</feature>
<dbReference type="Proteomes" id="UP000265509">
    <property type="component" value="Unassembled WGS sequence"/>
</dbReference>
<organism evidence="2 3">
    <name type="scientific">Seongchinamella sediminis</name>
    <dbReference type="NCBI Taxonomy" id="2283635"/>
    <lineage>
        <taxon>Bacteria</taxon>
        <taxon>Pseudomonadati</taxon>
        <taxon>Pseudomonadota</taxon>
        <taxon>Gammaproteobacteria</taxon>
        <taxon>Cellvibrionales</taxon>
        <taxon>Halieaceae</taxon>
        <taxon>Seongchinamella</taxon>
    </lineage>
</organism>
<reference evidence="2 3" key="1">
    <citation type="submission" date="2018-07" db="EMBL/GenBank/DDBJ databases">
        <title>Halioglobus sp. genome submission.</title>
        <authorList>
            <person name="Ye M.-Q."/>
            <person name="Du Z.-J."/>
        </authorList>
    </citation>
    <scope>NUCLEOTIDE SEQUENCE [LARGE SCALE GENOMIC DNA]</scope>
    <source>
        <strain evidence="2 3">U0301</strain>
    </source>
</reference>
<comment type="caution">
    <text evidence="2">The sequence shown here is derived from an EMBL/GenBank/DDBJ whole genome shotgun (WGS) entry which is preliminary data.</text>
</comment>
<dbReference type="EMBL" id="QRAN01000007">
    <property type="protein sequence ID" value="RLQ22261.1"/>
    <property type="molecule type" value="Genomic_DNA"/>
</dbReference>
<evidence type="ECO:0000313" key="2">
    <source>
        <dbReference type="EMBL" id="RLQ22261.1"/>
    </source>
</evidence>
<proteinExistence type="predicted"/>
<accession>A0A3L7E1W9</accession>
<name>A0A3L7E1W9_9GAMM</name>
<dbReference type="InterPro" id="IPR041238">
    <property type="entry name" value="Rap1a"/>
</dbReference>
<protein>
    <recommendedName>
        <fullName evidence="1">Rap1a immunity protein domain-containing protein</fullName>
    </recommendedName>
</protein>
<gene>
    <name evidence="2" type="ORF">DWB85_08215</name>
</gene>
<evidence type="ECO:0000259" key="1">
    <source>
        <dbReference type="Pfam" id="PF18602"/>
    </source>
</evidence>